<keyword evidence="4" id="KW-1185">Reference proteome</keyword>
<feature type="region of interest" description="Disordered" evidence="1">
    <location>
        <begin position="191"/>
        <end position="211"/>
    </location>
</feature>
<evidence type="ECO:0000313" key="3">
    <source>
        <dbReference type="EnsemblMetazoa" id="KAF7488453.1"/>
    </source>
</evidence>
<feature type="region of interest" description="Disordered" evidence="1">
    <location>
        <begin position="131"/>
        <end position="176"/>
    </location>
</feature>
<reference evidence="2" key="2">
    <citation type="submission" date="2020-01" db="EMBL/GenBank/DDBJ databases">
        <authorList>
            <person name="Korhonen P.K.K."/>
            <person name="Guangxu M.G."/>
            <person name="Wang T.W."/>
            <person name="Stroehlein A.J.S."/>
            <person name="Young N.D."/>
            <person name="Ang C.-S.A."/>
            <person name="Fernando D.W.F."/>
            <person name="Lu H.L."/>
            <person name="Taylor S.T."/>
            <person name="Ehtesham M.E.M."/>
            <person name="Najaraj S.H.N."/>
            <person name="Harsha G.H.G."/>
            <person name="Madugundu A.M."/>
            <person name="Renuse S.R."/>
            <person name="Holt D.H."/>
            <person name="Pandey A.P."/>
            <person name="Papenfuss A.P."/>
            <person name="Gasser R.B.G."/>
            <person name="Fischer K.F."/>
        </authorList>
    </citation>
    <scope>NUCLEOTIDE SEQUENCE</scope>
    <source>
        <strain evidence="2">SSS_KF_BRIS2020</strain>
    </source>
</reference>
<feature type="compositionally biased region" description="Basic and acidic residues" evidence="1">
    <location>
        <begin position="67"/>
        <end position="76"/>
    </location>
</feature>
<dbReference type="EMBL" id="WVUK01000066">
    <property type="protein sequence ID" value="KAF7488453.1"/>
    <property type="molecule type" value="Genomic_DNA"/>
</dbReference>
<evidence type="ECO:0000313" key="4">
    <source>
        <dbReference type="Proteomes" id="UP000070412"/>
    </source>
</evidence>
<gene>
    <name evidence="2" type="ORF">SSS_7271</name>
</gene>
<evidence type="ECO:0000313" key="2">
    <source>
        <dbReference type="EMBL" id="KAF7488453.1"/>
    </source>
</evidence>
<feature type="compositionally biased region" description="Polar residues" evidence="1">
    <location>
        <begin position="160"/>
        <end position="169"/>
    </location>
</feature>
<feature type="region of interest" description="Disordered" evidence="1">
    <location>
        <begin position="1"/>
        <end position="104"/>
    </location>
</feature>
<feature type="compositionally biased region" description="Polar residues" evidence="1">
    <location>
        <begin position="87"/>
        <end position="96"/>
    </location>
</feature>
<name>A0A834R6U3_SARSC</name>
<reference evidence="3" key="3">
    <citation type="submission" date="2022-06" db="UniProtKB">
        <authorList>
            <consortium name="EnsemblMetazoa"/>
        </authorList>
    </citation>
    <scope>IDENTIFICATION</scope>
</reference>
<accession>A0A834R6U3</accession>
<feature type="compositionally biased region" description="Polar residues" evidence="1">
    <location>
        <begin position="39"/>
        <end position="49"/>
    </location>
</feature>
<dbReference type="AlphaFoldDB" id="A0A834R6U3"/>
<feature type="compositionally biased region" description="Basic and acidic residues" evidence="1">
    <location>
        <begin position="140"/>
        <end position="159"/>
    </location>
</feature>
<evidence type="ECO:0000256" key="1">
    <source>
        <dbReference type="SAM" id="MobiDB-lite"/>
    </source>
</evidence>
<sequence length="354" mass="40938">MNNPQDLDEDEADILSSVNEDEENSQRRSPKVFSAPPTLRSQPTPTTIKMNPLALSQMMRPKVIATNERKLNERRTITPRRRVVGDQRTNQQTNRRSGVPNPAYRTRTRPIEQRLARKTKDYSGRQKKLTKEMIGNDGGGKQRETIKSKSSERLIDSKQSDYQNESNRNYRFPFDDGATKEIGEEKTVAKKSIKSNPLRRDQIKMKQQQPQMQFVSKSKIFSIQSKQIEIPIEFKEFDKRKIEPKLITKNDDNDNDDADDRIVDDQIDQFVSAQTEKISTLKLQSKNDPSSSPSPSSSSSSAEQLVSTRPTINQKMKLRKEYPILLTERISSVEFERFYSEVKYLEIQILSINY</sequence>
<dbReference type="Proteomes" id="UP000070412">
    <property type="component" value="Unassembled WGS sequence"/>
</dbReference>
<organism evidence="2">
    <name type="scientific">Sarcoptes scabiei</name>
    <name type="common">Itch mite</name>
    <name type="synonym">Acarus scabiei</name>
    <dbReference type="NCBI Taxonomy" id="52283"/>
    <lineage>
        <taxon>Eukaryota</taxon>
        <taxon>Metazoa</taxon>
        <taxon>Ecdysozoa</taxon>
        <taxon>Arthropoda</taxon>
        <taxon>Chelicerata</taxon>
        <taxon>Arachnida</taxon>
        <taxon>Acari</taxon>
        <taxon>Acariformes</taxon>
        <taxon>Sarcoptiformes</taxon>
        <taxon>Astigmata</taxon>
        <taxon>Psoroptidia</taxon>
        <taxon>Sarcoptoidea</taxon>
        <taxon>Sarcoptidae</taxon>
        <taxon>Sarcoptinae</taxon>
        <taxon>Sarcoptes</taxon>
    </lineage>
</organism>
<reference evidence="4" key="1">
    <citation type="journal article" date="2020" name="PLoS Negl. Trop. Dis.">
        <title>High-quality nuclear genome for Sarcoptes scabiei-A critical resource for a neglected parasite.</title>
        <authorList>
            <person name="Korhonen P.K."/>
            <person name="Gasser R.B."/>
            <person name="Ma G."/>
            <person name="Wang T."/>
            <person name="Stroehlein A.J."/>
            <person name="Young N.D."/>
            <person name="Ang C.S."/>
            <person name="Fernando D.D."/>
            <person name="Lu H.C."/>
            <person name="Taylor S."/>
            <person name="Reynolds S.L."/>
            <person name="Mofiz E."/>
            <person name="Najaraj S.H."/>
            <person name="Gowda H."/>
            <person name="Madugundu A."/>
            <person name="Renuse S."/>
            <person name="Holt D."/>
            <person name="Pandey A."/>
            <person name="Papenfuss A.T."/>
            <person name="Fischer K."/>
        </authorList>
    </citation>
    <scope>NUCLEOTIDE SEQUENCE [LARGE SCALE GENOMIC DNA]</scope>
</reference>
<protein>
    <submittedName>
        <fullName evidence="2 3">Uncharacterized protein</fullName>
    </submittedName>
</protein>
<feature type="compositionally biased region" description="Acidic residues" evidence="1">
    <location>
        <begin position="1"/>
        <end position="23"/>
    </location>
</feature>
<dbReference type="EnsemblMetazoa" id="SSS_7271s_mrna">
    <property type="protein sequence ID" value="KAF7488453.1"/>
    <property type="gene ID" value="SSS_7271"/>
</dbReference>
<feature type="region of interest" description="Disordered" evidence="1">
    <location>
        <begin position="281"/>
        <end position="310"/>
    </location>
</feature>
<proteinExistence type="predicted"/>
<feature type="compositionally biased region" description="Low complexity" evidence="1">
    <location>
        <begin position="289"/>
        <end position="301"/>
    </location>
</feature>